<evidence type="ECO:0000313" key="1">
    <source>
        <dbReference type="EMBL" id="AEF85540.1"/>
    </source>
</evidence>
<sequence length="53" mass="6106">MGEYRDSFPHALCTNNGLPAKCYLRILGRWPDKPSWKERIKWLPGKGITVVCC</sequence>
<protein>
    <submittedName>
        <fullName evidence="1">Uncharacterized protein</fullName>
    </submittedName>
</protein>
<dbReference type="STRING" id="545694.TREPR_0947"/>
<organism evidence="1 2">
    <name type="scientific">Treponema primitia (strain ATCC BAA-887 / DSM 12427 / ZAS-2)</name>
    <dbReference type="NCBI Taxonomy" id="545694"/>
    <lineage>
        <taxon>Bacteria</taxon>
        <taxon>Pseudomonadati</taxon>
        <taxon>Spirochaetota</taxon>
        <taxon>Spirochaetia</taxon>
        <taxon>Spirochaetales</taxon>
        <taxon>Treponemataceae</taxon>
        <taxon>Treponema</taxon>
    </lineage>
</organism>
<gene>
    <name evidence="1" type="ordered locus">TREPR_0947</name>
</gene>
<proteinExistence type="predicted"/>
<dbReference type="AlphaFoldDB" id="F5YI52"/>
<dbReference type="EMBL" id="CP001843">
    <property type="protein sequence ID" value="AEF85540.1"/>
    <property type="molecule type" value="Genomic_DNA"/>
</dbReference>
<dbReference type="KEGG" id="tpi:TREPR_0947"/>
<keyword evidence="2" id="KW-1185">Reference proteome</keyword>
<evidence type="ECO:0000313" key="2">
    <source>
        <dbReference type="Proteomes" id="UP000009223"/>
    </source>
</evidence>
<reference evidence="2" key="1">
    <citation type="submission" date="2009-12" db="EMBL/GenBank/DDBJ databases">
        <title>Complete sequence of Treponema primitia strain ZAS-2.</title>
        <authorList>
            <person name="Tetu S.G."/>
            <person name="Matson E."/>
            <person name="Ren Q."/>
            <person name="Seshadri R."/>
            <person name="Elbourne L."/>
            <person name="Hassan K.A."/>
            <person name="Durkin A."/>
            <person name="Radune D."/>
            <person name="Mohamoud Y."/>
            <person name="Shay R."/>
            <person name="Jin S."/>
            <person name="Zhang X."/>
            <person name="Lucey K."/>
            <person name="Ballor N.R."/>
            <person name="Ottesen E."/>
            <person name="Rosenthal R."/>
            <person name="Allen A."/>
            <person name="Leadbetter J.R."/>
            <person name="Paulsen I.T."/>
        </authorList>
    </citation>
    <scope>NUCLEOTIDE SEQUENCE [LARGE SCALE GENOMIC DNA]</scope>
    <source>
        <strain evidence="2">ATCC BAA-887 / DSM 12427 / ZAS-2</strain>
    </source>
</reference>
<reference evidence="1 2" key="2">
    <citation type="journal article" date="2011" name="ISME J.">
        <title>RNA-seq reveals cooperative metabolic interactions between two termite-gut spirochete species in co-culture.</title>
        <authorList>
            <person name="Rosenthal A.Z."/>
            <person name="Matson E.G."/>
            <person name="Eldar A."/>
            <person name="Leadbetter J.R."/>
        </authorList>
    </citation>
    <scope>NUCLEOTIDE SEQUENCE [LARGE SCALE GENOMIC DNA]</scope>
    <source>
        <strain evidence="2">ATCC BAA-887 / DSM 12427 / ZAS-2</strain>
    </source>
</reference>
<dbReference type="HOGENOM" id="CLU_3067365_0_0_12"/>
<dbReference type="Proteomes" id="UP000009223">
    <property type="component" value="Chromosome"/>
</dbReference>
<name>F5YI52_TREPZ</name>
<accession>F5YI52</accession>